<protein>
    <recommendedName>
        <fullName evidence="3">OmpR/PhoB-type domain-containing protein</fullName>
    </recommendedName>
</protein>
<feature type="DNA-binding region" description="OmpR/PhoB-type" evidence="2">
    <location>
        <begin position="25"/>
        <end position="80"/>
    </location>
</feature>
<evidence type="ECO:0000313" key="4">
    <source>
        <dbReference type="EMBL" id="AXI04098.1"/>
    </source>
</evidence>
<dbReference type="GO" id="GO:0003677">
    <property type="term" value="F:DNA binding"/>
    <property type="evidence" value="ECO:0007669"/>
    <property type="project" value="UniProtKB-UniRule"/>
</dbReference>
<dbReference type="GO" id="GO:0000160">
    <property type="term" value="P:phosphorelay signal transduction system"/>
    <property type="evidence" value="ECO:0007669"/>
    <property type="project" value="InterPro"/>
</dbReference>
<reference evidence="4 5" key="1">
    <citation type="submission" date="2018-07" db="EMBL/GenBank/DDBJ databases">
        <title>Genome sequencing of Moraxellaceae gen. HYN0046.</title>
        <authorList>
            <person name="Kim M."/>
            <person name="Yi H."/>
        </authorList>
    </citation>
    <scope>NUCLEOTIDE SEQUENCE [LARGE SCALE GENOMIC DNA]</scope>
    <source>
        <strain evidence="4 5">HYN0046</strain>
    </source>
</reference>
<dbReference type="EMBL" id="CP031222">
    <property type="protein sequence ID" value="AXI04098.1"/>
    <property type="molecule type" value="Genomic_DNA"/>
</dbReference>
<dbReference type="InterPro" id="IPR001867">
    <property type="entry name" value="OmpR/PhoB-type_DNA-bd"/>
</dbReference>
<dbReference type="RefSeq" id="WP_114900206.1">
    <property type="nucleotide sequence ID" value="NZ_CP031222.1"/>
</dbReference>
<dbReference type="AlphaFoldDB" id="A0A345P9Y9"/>
<name>A0A345P9Y9_9GAMM</name>
<dbReference type="GO" id="GO:0006355">
    <property type="term" value="P:regulation of DNA-templated transcription"/>
    <property type="evidence" value="ECO:0007669"/>
    <property type="project" value="InterPro"/>
</dbReference>
<accession>A0A345P9Y9</accession>
<evidence type="ECO:0000256" key="2">
    <source>
        <dbReference type="PROSITE-ProRule" id="PRU01091"/>
    </source>
</evidence>
<dbReference type="KEGG" id="mbah:HYN46_15385"/>
<evidence type="ECO:0000256" key="1">
    <source>
        <dbReference type="ARBA" id="ARBA00023125"/>
    </source>
</evidence>
<keyword evidence="1 2" id="KW-0238">DNA-binding</keyword>
<dbReference type="PROSITE" id="PS51755">
    <property type="entry name" value="OMPR_PHOB"/>
    <property type="match status" value="1"/>
</dbReference>
<sequence length="80" mass="9104">MKAFLIEHQNMTREYPSSSLIPVENEVAHIADLEFNLSQGSIKKSGQEINVTARQYALLERFIQARTESQNAYLDISCDT</sequence>
<feature type="domain" description="OmpR/PhoB-type" evidence="3">
    <location>
        <begin position="25"/>
        <end position="80"/>
    </location>
</feature>
<proteinExistence type="predicted"/>
<evidence type="ECO:0000313" key="5">
    <source>
        <dbReference type="Proteomes" id="UP000253940"/>
    </source>
</evidence>
<keyword evidence="5" id="KW-1185">Reference proteome</keyword>
<evidence type="ECO:0000259" key="3">
    <source>
        <dbReference type="PROSITE" id="PS51755"/>
    </source>
</evidence>
<organism evidence="4 5">
    <name type="scientific">Aquirhabdus parva</name>
    <dbReference type="NCBI Taxonomy" id="2283318"/>
    <lineage>
        <taxon>Bacteria</taxon>
        <taxon>Pseudomonadati</taxon>
        <taxon>Pseudomonadota</taxon>
        <taxon>Gammaproteobacteria</taxon>
        <taxon>Moraxellales</taxon>
        <taxon>Moraxellaceae</taxon>
        <taxon>Aquirhabdus</taxon>
    </lineage>
</organism>
<dbReference type="Proteomes" id="UP000253940">
    <property type="component" value="Chromosome"/>
</dbReference>
<gene>
    <name evidence="4" type="ORF">HYN46_15385</name>
</gene>